<feature type="transmembrane region" description="Helical" evidence="1">
    <location>
        <begin position="81"/>
        <end position="101"/>
    </location>
</feature>
<keyword evidence="1" id="KW-0472">Membrane</keyword>
<protein>
    <submittedName>
        <fullName evidence="2">Uncharacterized protein</fullName>
    </submittedName>
</protein>
<evidence type="ECO:0000256" key="1">
    <source>
        <dbReference type="SAM" id="Phobius"/>
    </source>
</evidence>
<accession>A0A024U290</accession>
<organism evidence="2">
    <name type="scientific">Aphanomyces invadans</name>
    <dbReference type="NCBI Taxonomy" id="157072"/>
    <lineage>
        <taxon>Eukaryota</taxon>
        <taxon>Sar</taxon>
        <taxon>Stramenopiles</taxon>
        <taxon>Oomycota</taxon>
        <taxon>Saprolegniomycetes</taxon>
        <taxon>Saprolegniales</taxon>
        <taxon>Verrucalvaceae</taxon>
        <taxon>Aphanomyces</taxon>
    </lineage>
</organism>
<dbReference type="RefSeq" id="XP_008870494.1">
    <property type="nucleotide sequence ID" value="XM_008872272.1"/>
</dbReference>
<evidence type="ECO:0000313" key="2">
    <source>
        <dbReference type="EMBL" id="ETW00359.1"/>
    </source>
</evidence>
<feature type="transmembrane region" description="Helical" evidence="1">
    <location>
        <begin position="113"/>
        <end position="132"/>
    </location>
</feature>
<feature type="transmembrane region" description="Helical" evidence="1">
    <location>
        <begin position="138"/>
        <end position="160"/>
    </location>
</feature>
<keyword evidence="1" id="KW-1133">Transmembrane helix</keyword>
<dbReference type="EMBL" id="KI913964">
    <property type="protein sequence ID" value="ETW00359.1"/>
    <property type="molecule type" value="Genomic_DNA"/>
</dbReference>
<keyword evidence="1" id="KW-0812">Transmembrane</keyword>
<name>A0A024U290_9STRA</name>
<reference evidence="2" key="1">
    <citation type="submission" date="2013-12" db="EMBL/GenBank/DDBJ databases">
        <title>The Genome Sequence of Aphanomyces invadans NJM9701.</title>
        <authorList>
            <consortium name="The Broad Institute Genomics Platform"/>
            <person name="Russ C."/>
            <person name="Tyler B."/>
            <person name="van West P."/>
            <person name="Dieguez-Uribeondo J."/>
            <person name="Young S.K."/>
            <person name="Zeng Q."/>
            <person name="Gargeya S."/>
            <person name="Fitzgerald M."/>
            <person name="Abouelleil A."/>
            <person name="Alvarado L."/>
            <person name="Chapman S.B."/>
            <person name="Gainer-Dewar J."/>
            <person name="Goldberg J."/>
            <person name="Griggs A."/>
            <person name="Gujja S."/>
            <person name="Hansen M."/>
            <person name="Howarth C."/>
            <person name="Imamovic A."/>
            <person name="Ireland A."/>
            <person name="Larimer J."/>
            <person name="McCowan C."/>
            <person name="Murphy C."/>
            <person name="Pearson M."/>
            <person name="Poon T.W."/>
            <person name="Priest M."/>
            <person name="Roberts A."/>
            <person name="Saif S."/>
            <person name="Shea T."/>
            <person name="Sykes S."/>
            <person name="Wortman J."/>
            <person name="Nusbaum C."/>
            <person name="Birren B."/>
        </authorList>
    </citation>
    <scope>NUCLEOTIDE SEQUENCE [LARGE SCALE GENOMIC DNA]</scope>
    <source>
        <strain evidence="2">NJM9701</strain>
    </source>
</reference>
<gene>
    <name evidence="2" type="ORF">H310_07004</name>
</gene>
<dbReference type="VEuPathDB" id="FungiDB:H310_07004"/>
<dbReference type="GeneID" id="20084054"/>
<dbReference type="eggNOG" id="ENOG502SAR3">
    <property type="taxonomic scope" value="Eukaryota"/>
</dbReference>
<sequence length="184" mass="20306">MGLRSRKRRFAGITHDDAFDVETSSYTSTSPLSDHLRQSQDNVDAFNQFWKQMIAALAYMLAVYELYVLLTTVASNTAETAGVLAVLVLMKLVSCAAIYSVKELVLATGTGHSLCFSLCVVHTGMWLLLRVYGVASTFIRNSIPLCAVYYVCAAMTVWFIGNNVKSELARAEQLQQLVAKFATE</sequence>
<dbReference type="AlphaFoldDB" id="A0A024U290"/>
<dbReference type="OrthoDB" id="107537at2759"/>
<feature type="transmembrane region" description="Helical" evidence="1">
    <location>
        <begin position="56"/>
        <end position="75"/>
    </location>
</feature>
<proteinExistence type="predicted"/>